<dbReference type="InterPro" id="IPR005064">
    <property type="entry name" value="BUG"/>
</dbReference>
<name>A0A644XC92_9ZZZZ</name>
<dbReference type="CDD" id="cd07012">
    <property type="entry name" value="PBP2_Bug_TTT"/>
    <property type="match status" value="1"/>
</dbReference>
<dbReference type="InterPro" id="IPR042100">
    <property type="entry name" value="Bug_dom1"/>
</dbReference>
<sequence>MRKWLLVLLSLVLIVGTLFAQGAKEEVKFPNKKVTIIMPWGLGGGPDTIARKVASYGEKYLGVPVIVENKIGGAGTIAMDALMQASDDGYTMVVSNGPLFSLTPAFVQVNYTIEDITPLIGMRVVEFVILSNPKYSNIKTLDQLIALGKSGKSIKYATTGGPGNDSYTMISVLFKKLGLDAQAVPYSGGQDAINALLGGHVDIAIGSPPVYREYVKSGEFACLGTFIPDGIEVEGIGRIPSFKEQGIGAEFVGMDYFAVKSSVDDAKKAVLTKFIQDVYADPEFTAFMSSLGMEAWAATEDEIIKEIDLQTIAMKEYIDLLK</sequence>
<dbReference type="Gene3D" id="3.40.190.10">
    <property type="entry name" value="Periplasmic binding protein-like II"/>
    <property type="match status" value="1"/>
</dbReference>
<reference evidence="1" key="1">
    <citation type="submission" date="2019-08" db="EMBL/GenBank/DDBJ databases">
        <authorList>
            <person name="Kucharzyk K."/>
            <person name="Murdoch R.W."/>
            <person name="Higgins S."/>
            <person name="Loffler F."/>
        </authorList>
    </citation>
    <scope>NUCLEOTIDE SEQUENCE</scope>
</reference>
<dbReference type="SUPFAM" id="SSF53850">
    <property type="entry name" value="Periplasmic binding protein-like II"/>
    <property type="match status" value="1"/>
</dbReference>
<dbReference type="EMBL" id="VSSQ01002177">
    <property type="protein sequence ID" value="MPM13815.1"/>
    <property type="molecule type" value="Genomic_DNA"/>
</dbReference>
<gene>
    <name evidence="1" type="ORF">SDC9_60175</name>
</gene>
<dbReference type="PANTHER" id="PTHR42928:SF5">
    <property type="entry name" value="BLR1237 PROTEIN"/>
    <property type="match status" value="1"/>
</dbReference>
<dbReference type="Gene3D" id="3.40.190.150">
    <property type="entry name" value="Bordetella uptake gene, domain 1"/>
    <property type="match status" value="1"/>
</dbReference>
<accession>A0A644XC92</accession>
<dbReference type="AlphaFoldDB" id="A0A644XC92"/>
<dbReference type="PIRSF" id="PIRSF017082">
    <property type="entry name" value="YflP"/>
    <property type="match status" value="1"/>
</dbReference>
<dbReference type="Pfam" id="PF03401">
    <property type="entry name" value="TctC"/>
    <property type="match status" value="1"/>
</dbReference>
<dbReference type="PANTHER" id="PTHR42928">
    <property type="entry name" value="TRICARBOXYLATE-BINDING PROTEIN"/>
    <property type="match status" value="1"/>
</dbReference>
<organism evidence="1">
    <name type="scientific">bioreactor metagenome</name>
    <dbReference type="NCBI Taxonomy" id="1076179"/>
    <lineage>
        <taxon>unclassified sequences</taxon>
        <taxon>metagenomes</taxon>
        <taxon>ecological metagenomes</taxon>
    </lineage>
</organism>
<evidence type="ECO:0000313" key="1">
    <source>
        <dbReference type="EMBL" id="MPM13815.1"/>
    </source>
</evidence>
<protein>
    <recommendedName>
        <fullName evidence="2">Tripartite tricarboxylate transporter substrate binding protein</fullName>
    </recommendedName>
</protein>
<evidence type="ECO:0008006" key="2">
    <source>
        <dbReference type="Google" id="ProtNLM"/>
    </source>
</evidence>
<comment type="caution">
    <text evidence="1">The sequence shown here is derived from an EMBL/GenBank/DDBJ whole genome shotgun (WGS) entry which is preliminary data.</text>
</comment>
<proteinExistence type="predicted"/>